<reference evidence="2 3" key="1">
    <citation type="journal article" name="Sci. Rep.">
        <title>Genome-scale phylogenetic analyses confirm Olpidium as the closest living zoosporic fungus to the non-flagellated, terrestrial fungi.</title>
        <authorList>
            <person name="Chang Y."/>
            <person name="Rochon D."/>
            <person name="Sekimoto S."/>
            <person name="Wang Y."/>
            <person name="Chovatia M."/>
            <person name="Sandor L."/>
            <person name="Salamov A."/>
            <person name="Grigoriev I.V."/>
            <person name="Stajich J.E."/>
            <person name="Spatafora J.W."/>
        </authorList>
    </citation>
    <scope>NUCLEOTIDE SEQUENCE [LARGE SCALE GENOMIC DNA]</scope>
    <source>
        <strain evidence="2">S191</strain>
    </source>
</reference>
<comment type="caution">
    <text evidence="2">The sequence shown here is derived from an EMBL/GenBank/DDBJ whole genome shotgun (WGS) entry which is preliminary data.</text>
</comment>
<accession>A0A8H7ZSN1</accession>
<organism evidence="2 3">
    <name type="scientific">Olpidium bornovanus</name>
    <dbReference type="NCBI Taxonomy" id="278681"/>
    <lineage>
        <taxon>Eukaryota</taxon>
        <taxon>Fungi</taxon>
        <taxon>Fungi incertae sedis</taxon>
        <taxon>Olpidiomycota</taxon>
        <taxon>Olpidiomycotina</taxon>
        <taxon>Olpidiomycetes</taxon>
        <taxon>Olpidiales</taxon>
        <taxon>Olpidiaceae</taxon>
        <taxon>Olpidium</taxon>
    </lineage>
</organism>
<proteinExistence type="predicted"/>
<dbReference type="AlphaFoldDB" id="A0A8H7ZSN1"/>
<protein>
    <submittedName>
        <fullName evidence="2">Uncharacterized protein</fullName>
    </submittedName>
</protein>
<gene>
    <name evidence="2" type="ORF">BJ554DRAFT_1046</name>
</gene>
<evidence type="ECO:0000256" key="1">
    <source>
        <dbReference type="SAM" id="MobiDB-lite"/>
    </source>
</evidence>
<dbReference type="Proteomes" id="UP000673691">
    <property type="component" value="Unassembled WGS sequence"/>
</dbReference>
<evidence type="ECO:0000313" key="3">
    <source>
        <dbReference type="Proteomes" id="UP000673691"/>
    </source>
</evidence>
<dbReference type="EMBL" id="JAEFCI010008078">
    <property type="protein sequence ID" value="KAG5458684.1"/>
    <property type="molecule type" value="Genomic_DNA"/>
</dbReference>
<feature type="region of interest" description="Disordered" evidence="1">
    <location>
        <begin position="262"/>
        <end position="287"/>
    </location>
</feature>
<name>A0A8H7ZSN1_9FUNG</name>
<evidence type="ECO:0000313" key="2">
    <source>
        <dbReference type="EMBL" id="KAG5458684.1"/>
    </source>
</evidence>
<dbReference type="OrthoDB" id="400at2759"/>
<sequence length="661" mass="73445">MRLLCTTSLDFTAKLWNVWSYARQTPEVALRKQAISATQSRLEGQISVVNTVIDDEERCKTAREVMLGEAGEKKKRNPERLVKCLSITGRRSRAVPRGSAAHVEARSPCLLLRLHERVRVRTKSAAAFAPVGHGRDRVHGLHVPHLVDAAGESPVSDQHAVRGHAPPAEQLQRAFLLLREPPLDPRHRGAHEGRRRSGLLARGHARALAFHQRGAGSYARLVTDATTFSQTPLACRREKADEDLQRIEEAYEKAVASQRSQQAATMAAGEAGKKEELPETKAAAEKPAVSFAERPETTKVTLEELRQLLAHGAILPSFIDTLLDQHKDIDRAQLRENMARHDVQPRQFLRLLLNSQFRPEDLLSAVAAKNRADLLFNLIRQGGNVNGYMRDVGYRPVDPQYAAKTAVVLNARDYHAFDASSSAPVSGAQRWVGTAEARDVASRGSRGLPDVITGGIGTSRECTPVPKDMILTILAGRPGILHGFSEVLIMEAEDADDWEYVEEEIPEYLRQGSHREGEVLHFIPSEHFKIAKGAPKRPCPELSPPPPVARLIRGGGRGEGNNRKQSFFATISPTKAICDYAAQPTHRFVPYCLFIFRPALQDIRAEREVKPVFLRKMIFGGEFQKFPNFGTPDIADTTVRNRGPRASISSFSLCFRVFFLF</sequence>
<feature type="compositionally biased region" description="Basic and acidic residues" evidence="1">
    <location>
        <begin position="271"/>
        <end position="284"/>
    </location>
</feature>
<keyword evidence="3" id="KW-1185">Reference proteome</keyword>